<dbReference type="EMBL" id="VLLC01000032">
    <property type="protein sequence ID" value="TWI66052.1"/>
    <property type="molecule type" value="Genomic_DNA"/>
</dbReference>
<proteinExistence type="predicted"/>
<dbReference type="RefSeq" id="WP_179953251.1">
    <property type="nucleotide sequence ID" value="NZ_VLLC01000032.1"/>
</dbReference>
<evidence type="ECO:0000313" key="2">
    <source>
        <dbReference type="Proteomes" id="UP000318307"/>
    </source>
</evidence>
<protein>
    <submittedName>
        <fullName evidence="1">Uncharacterized protein</fullName>
    </submittedName>
</protein>
<dbReference type="Proteomes" id="UP000318307">
    <property type="component" value="Unassembled WGS sequence"/>
</dbReference>
<comment type="caution">
    <text evidence="1">The sequence shown here is derived from an EMBL/GenBank/DDBJ whole genome shotgun (WGS) entry which is preliminary data.</text>
</comment>
<accession>A0A562RAH0</accession>
<keyword evidence="2" id="KW-1185">Reference proteome</keyword>
<name>A0A562RAH0_9BACT</name>
<organism evidence="1 2">
    <name type="scientific">Desulfobotulus alkaliphilus</name>
    <dbReference type="NCBI Taxonomy" id="622671"/>
    <lineage>
        <taxon>Bacteria</taxon>
        <taxon>Pseudomonadati</taxon>
        <taxon>Thermodesulfobacteriota</taxon>
        <taxon>Desulfobacteria</taxon>
        <taxon>Desulfobacterales</taxon>
        <taxon>Desulfobacteraceae</taxon>
        <taxon>Desulfobotulus</taxon>
    </lineage>
</organism>
<sequence>MLNVNLEYKKVLMDGLNAMRHTESIRHYQERGWTLFGVTPNTKDMKMEYRFKKPK</sequence>
<gene>
    <name evidence="1" type="ORF">LZ24_02963</name>
</gene>
<reference evidence="1 2" key="1">
    <citation type="submission" date="2019-07" db="EMBL/GenBank/DDBJ databases">
        <title>Genome sequencing of 100 strains of the haloalkaliphilic chemolithoautotrophic sulfur-oxidizing bacterium Thioalkalivibrio.</title>
        <authorList>
            <person name="Muyzer G."/>
        </authorList>
    </citation>
    <scope>NUCLEOTIDE SEQUENCE [LARGE SCALE GENOMIC DNA]</scope>
    <source>
        <strain evidence="1 2">ASO4-4</strain>
    </source>
</reference>
<evidence type="ECO:0000313" key="1">
    <source>
        <dbReference type="EMBL" id="TWI66052.1"/>
    </source>
</evidence>
<dbReference type="AlphaFoldDB" id="A0A562RAH0"/>